<reference evidence="2" key="1">
    <citation type="submission" date="2013-04" db="EMBL/GenBank/DDBJ databases">
        <authorList>
            <person name="Harkins D.M."/>
            <person name="Durkin A.S."/>
            <person name="Brinkac L.M."/>
            <person name="Haft D.H."/>
            <person name="Selengut J.D."/>
            <person name="Sanka R."/>
            <person name="DePew J."/>
            <person name="Purushe J."/>
            <person name="Galloway R.L."/>
            <person name="Vinetz J.M."/>
            <person name="Sutton G.G."/>
            <person name="Nierman W.C."/>
            <person name="Fouts D.E."/>
        </authorList>
    </citation>
    <scope>NUCLEOTIDE SEQUENCE [LARGE SCALE GENOMIC DNA]</scope>
    <source>
        <strain evidence="2">CDC</strain>
    </source>
</reference>
<keyword evidence="3" id="KW-1185">Reference proteome</keyword>
<keyword evidence="1" id="KW-1133">Transmembrane helix</keyword>
<comment type="caution">
    <text evidence="2">The sequence shown here is derived from an EMBL/GenBank/DDBJ whole genome shotgun (WGS) entry which is preliminary data.</text>
</comment>
<proteinExistence type="predicted"/>
<name>R9ABI7_9LEPT</name>
<keyword evidence="1" id="KW-0812">Transmembrane</keyword>
<evidence type="ECO:0000313" key="2">
    <source>
        <dbReference type="EMBL" id="EOQ97555.1"/>
    </source>
</evidence>
<accession>R9ABI7</accession>
<keyword evidence="1" id="KW-0472">Membrane</keyword>
<dbReference type="RefSeq" id="WP_015680254.1">
    <property type="nucleotide sequence ID" value="NZ_AOGZ02000013.1"/>
</dbReference>
<dbReference type="EMBL" id="AOGZ02000013">
    <property type="protein sequence ID" value="EOQ97555.1"/>
    <property type="molecule type" value="Genomic_DNA"/>
</dbReference>
<dbReference type="OrthoDB" id="335586at2"/>
<evidence type="ECO:0000313" key="3">
    <source>
        <dbReference type="Proteomes" id="UP000013984"/>
    </source>
</evidence>
<evidence type="ECO:0000256" key="1">
    <source>
        <dbReference type="SAM" id="Phobius"/>
    </source>
</evidence>
<organism evidence="2 3">
    <name type="scientific">Leptospira wolbachii serovar Codice str. CDC</name>
    <dbReference type="NCBI Taxonomy" id="1218599"/>
    <lineage>
        <taxon>Bacteria</taxon>
        <taxon>Pseudomonadati</taxon>
        <taxon>Spirochaetota</taxon>
        <taxon>Spirochaetia</taxon>
        <taxon>Leptospirales</taxon>
        <taxon>Leptospiraceae</taxon>
        <taxon>Leptospira</taxon>
    </lineage>
</organism>
<dbReference type="AlphaFoldDB" id="R9ABI7"/>
<dbReference type="Proteomes" id="UP000013984">
    <property type="component" value="Unassembled WGS sequence"/>
</dbReference>
<gene>
    <name evidence="2" type="ORF">LEP1GSC195_0249</name>
</gene>
<sequence length="320" mass="34813">MKTTNPSIRHWKGLRQGAIQFVRWNLPVLLITGLTLFLLQCVGKSSEAETHLVPILLATESNATSQLGGNQGGSVGAESPIAVDDLPTGIPLLNEITYITNDANPADDPYSTKGLLQFQKTSVSFQKPVPANTEVSLYFGKKNMELQPDGTVTNALEFLKRTAANYSGYTYLTEADKKIKVIVVAKNEFGISTKQLTIGHPRKCKNAIKVSGTVGDCTDHCFDITKIGDTVEITAKYNLPVDGISLHLDIVGLSPRNLTETIAPAVDLEIPIPKAGLHTVNTSFNIHGKEFLCTKVQSLLLMDQPLRSALLQEYLNIPND</sequence>
<feature type="transmembrane region" description="Helical" evidence="1">
    <location>
        <begin position="21"/>
        <end position="39"/>
    </location>
</feature>
<protein>
    <submittedName>
        <fullName evidence="2">Uncharacterized protein</fullName>
    </submittedName>
</protein>